<organism evidence="1 2">
    <name type="scientific">Euplotes crassus</name>
    <dbReference type="NCBI Taxonomy" id="5936"/>
    <lineage>
        <taxon>Eukaryota</taxon>
        <taxon>Sar</taxon>
        <taxon>Alveolata</taxon>
        <taxon>Ciliophora</taxon>
        <taxon>Intramacronucleata</taxon>
        <taxon>Spirotrichea</taxon>
        <taxon>Hypotrichia</taxon>
        <taxon>Euplotida</taxon>
        <taxon>Euplotidae</taxon>
        <taxon>Moneuplotes</taxon>
    </lineage>
</organism>
<accession>A0AAD1XD51</accession>
<keyword evidence="2" id="KW-1185">Reference proteome</keyword>
<dbReference type="Proteomes" id="UP001295684">
    <property type="component" value="Unassembled WGS sequence"/>
</dbReference>
<protein>
    <submittedName>
        <fullName evidence="1">Uncharacterized protein</fullName>
    </submittedName>
</protein>
<name>A0AAD1XD51_EUPCR</name>
<gene>
    <name evidence="1" type="ORF">ECRASSUSDP1_LOCUS8722</name>
</gene>
<proteinExistence type="predicted"/>
<comment type="caution">
    <text evidence="1">The sequence shown here is derived from an EMBL/GenBank/DDBJ whole genome shotgun (WGS) entry which is preliminary data.</text>
</comment>
<evidence type="ECO:0000313" key="2">
    <source>
        <dbReference type="Proteomes" id="UP001295684"/>
    </source>
</evidence>
<dbReference type="AlphaFoldDB" id="A0AAD1XD51"/>
<dbReference type="EMBL" id="CAMPGE010008543">
    <property type="protein sequence ID" value="CAI2367438.1"/>
    <property type="molecule type" value="Genomic_DNA"/>
</dbReference>
<reference evidence="1" key="1">
    <citation type="submission" date="2023-07" db="EMBL/GenBank/DDBJ databases">
        <authorList>
            <consortium name="AG Swart"/>
            <person name="Singh M."/>
            <person name="Singh A."/>
            <person name="Seah K."/>
            <person name="Emmerich C."/>
        </authorList>
    </citation>
    <scope>NUCLEOTIDE SEQUENCE</scope>
    <source>
        <strain evidence="1">DP1</strain>
    </source>
</reference>
<sequence length="247" mass="28177">MGARNAIARRPNINNAKCAPDKIAEPMGEETFRFILQKFLFIEVFGEIEELRLKLAINPFAKYFYWLVAGIQLCDKQKLPLFKELNLQVSYDMKLCAITHKSLTYLVEVIHENLPKFRLENTTKNLLPISPYLAPICQICSKISGSVIIEGFTIKCDELYQMLSSTSQNMLEKLHFKNCDFNIKQQADDTVKAQVKQVMISFPDDAKTKQQISSLKSKIGTILKDCSLVIVTDGQESEIKALELIKY</sequence>
<evidence type="ECO:0000313" key="1">
    <source>
        <dbReference type="EMBL" id="CAI2367438.1"/>
    </source>
</evidence>